<keyword evidence="3" id="KW-1185">Reference proteome</keyword>
<evidence type="ECO:0000313" key="3">
    <source>
        <dbReference type="Proteomes" id="UP001500582"/>
    </source>
</evidence>
<dbReference type="RefSeq" id="WP_345210267.1">
    <property type="nucleotide sequence ID" value="NZ_BAABFT010000003.1"/>
</dbReference>
<feature type="transmembrane region" description="Helical" evidence="1">
    <location>
        <begin position="40"/>
        <end position="58"/>
    </location>
</feature>
<keyword evidence="1" id="KW-1133">Transmembrane helix</keyword>
<evidence type="ECO:0000313" key="2">
    <source>
        <dbReference type="EMBL" id="GAA4316595.1"/>
    </source>
</evidence>
<gene>
    <name evidence="2" type="ORF">GCM10023149_13630</name>
</gene>
<accession>A0ABP8G3B5</accession>
<reference evidence="3" key="1">
    <citation type="journal article" date="2019" name="Int. J. Syst. Evol. Microbiol.">
        <title>The Global Catalogue of Microorganisms (GCM) 10K type strain sequencing project: providing services to taxonomists for standard genome sequencing and annotation.</title>
        <authorList>
            <consortium name="The Broad Institute Genomics Platform"/>
            <consortium name="The Broad Institute Genome Sequencing Center for Infectious Disease"/>
            <person name="Wu L."/>
            <person name="Ma J."/>
        </authorList>
    </citation>
    <scope>NUCLEOTIDE SEQUENCE [LARGE SCALE GENOMIC DNA]</scope>
    <source>
        <strain evidence="3">JCM 17705</strain>
    </source>
</reference>
<evidence type="ECO:0000256" key="1">
    <source>
        <dbReference type="SAM" id="Phobius"/>
    </source>
</evidence>
<protein>
    <submittedName>
        <fullName evidence="2">Uncharacterized protein</fullName>
    </submittedName>
</protein>
<organism evidence="2 3">
    <name type="scientific">Mucilaginibacter gynuensis</name>
    <dbReference type="NCBI Taxonomy" id="1302236"/>
    <lineage>
        <taxon>Bacteria</taxon>
        <taxon>Pseudomonadati</taxon>
        <taxon>Bacteroidota</taxon>
        <taxon>Sphingobacteriia</taxon>
        <taxon>Sphingobacteriales</taxon>
        <taxon>Sphingobacteriaceae</taxon>
        <taxon>Mucilaginibacter</taxon>
    </lineage>
</organism>
<keyword evidence="1" id="KW-0812">Transmembrane</keyword>
<dbReference type="EMBL" id="BAABFT010000003">
    <property type="protein sequence ID" value="GAA4316595.1"/>
    <property type="molecule type" value="Genomic_DNA"/>
</dbReference>
<feature type="transmembrane region" description="Helical" evidence="1">
    <location>
        <begin position="7"/>
        <end position="34"/>
    </location>
</feature>
<proteinExistence type="predicted"/>
<name>A0ABP8G3B5_9SPHI</name>
<dbReference type="Proteomes" id="UP001500582">
    <property type="component" value="Unassembled WGS sequence"/>
</dbReference>
<keyword evidence="1" id="KW-0472">Membrane</keyword>
<comment type="caution">
    <text evidence="2">The sequence shown here is derived from an EMBL/GenBank/DDBJ whole genome shotgun (WGS) entry which is preliminary data.</text>
</comment>
<sequence>MILFAAILALTFISGFFLPWWLAALIGLVLAFLIRTNGSAFWSGGVAVALAWLALALLKSFPNQHILANRVAKLFHLPNWVFILGVTVVIGGLVGGFSALSGSLLRAVVGPGNQPKPATAK</sequence>
<feature type="transmembrane region" description="Helical" evidence="1">
    <location>
        <begin position="79"/>
        <end position="100"/>
    </location>
</feature>